<dbReference type="Pfam" id="PF08751">
    <property type="entry name" value="TrwC"/>
    <property type="match status" value="1"/>
</dbReference>
<sequence length="1167" mass="127291">MSIRVMTAGDGYRYLLNSVVTGDGDRDAASALTRYYLESGTPPGAWIGAGLPGLSGGVAEGAAVTEEQLRRLMGFGQDPNSGEQLGRPYRKFATAAERVERRLGKLSDALTEEQRATEAALIEAEEASKPTGAPVAGFDLTFSVPKSVSTLWAVADGGTQALIAQAHHAAIEDVIDLLERDVAMTRVGAKGPRGAVAQVEVRGVIAAAYDHYDSRASDPQLHTHVVVANRVQASHDGKWRTLDSRAIHAAVAGLSEHYNAVLSDHLTLVLGVGWEARERGAGRSTAWEIVGVPQELMDAFSSRTRDIEQVKDRLVTDYVTKHGRQPSPKLLWQFRQQATLETRPPKQHHSLSGLTTEWRERATELLREDAPTWATTLLAGSTGEPLLRADDIPLSDLDHVAEAVVARVGDRRSTWKRWNLHAEAVRQTMGLRFASPTDRDTITQQIVDAAERVSLRLTPPKLASSPPTFRRPDESSVFRPKAATVFSSEQVLAAEDRLLAASNDRNAPTVPLAWVEQAARTKNRDGHTLSPDQERAIVKIGVSARTLDVLVGPAGAGKTTTMSALRRAWEKRHGTGSVIGLAPSAAAADVLAGDLGISTENTAKWLHEHRNGNWNLKPGQLVIIDEASLAGTLALDTITAHAAAVGAKVLLVGDWAQLAAVDAGGAFGMLVRDRDDAPELTDVRRFRNEWEKHASLGLRIGDTDVIDTYLNHDRVTPGGYEDIIEQAYQAWRGDQAAGKASVLIAETLDTVSELNARARTDRILAGDVALDGVRLHDGNEASRGDLIITRHNDRRLALGRGWVKNGDRWTVARANDDGSLTVRRARSKWRTTITLPAAYVGEHVELGYAITAHRAQGSTVDTAHAIVHSPEVTRESLYVAMTRGRESNRAYIATDEHHLEDHQHRDDLQMTARSILYGILQHVGAEQSAHETITTEQDMWGSLAQLAAEYDTIAQEAQQDRWVTLLEQGGLTPQAIDELVETESFGILITELRRLEADGHDINDLLPRVIRAGGLDGVEDLGSLLRYRIQKVAATYQPSASRVSLIAGLIPRATGITDPAMRQALQEREQLMQQRLDALTTTALERAEPWRRTLDGMDRGTRAIAVRAVAAYRDRWGITSTSPLGPVPDDDAQRIDYERARAVFPDVQDREASEGRGPSRSTGRSLS</sequence>
<feature type="compositionally biased region" description="Basic and acidic residues" evidence="2">
    <location>
        <begin position="1141"/>
        <end position="1154"/>
    </location>
</feature>
<protein>
    <submittedName>
        <fullName evidence="4">Conjugative relaxase-like TrwC/TraI family protein</fullName>
    </submittedName>
</protein>
<evidence type="ECO:0000256" key="2">
    <source>
        <dbReference type="SAM" id="MobiDB-lite"/>
    </source>
</evidence>
<feature type="domain" description="TrwC relaxase" evidence="3">
    <location>
        <begin position="8"/>
        <end position="364"/>
    </location>
</feature>
<dbReference type="Proteomes" id="UP000317209">
    <property type="component" value="Unassembled WGS sequence"/>
</dbReference>
<evidence type="ECO:0000259" key="3">
    <source>
        <dbReference type="Pfam" id="PF08751"/>
    </source>
</evidence>
<proteinExistence type="predicted"/>
<dbReference type="AlphaFoldDB" id="A0A543BN05"/>
<evidence type="ECO:0000313" key="5">
    <source>
        <dbReference type="Proteomes" id="UP000317209"/>
    </source>
</evidence>
<evidence type="ECO:0000313" key="4">
    <source>
        <dbReference type="EMBL" id="TQL86217.1"/>
    </source>
</evidence>
<feature type="region of interest" description="Disordered" evidence="2">
    <location>
        <begin position="1141"/>
        <end position="1167"/>
    </location>
</feature>
<comment type="caution">
    <text evidence="4">The sequence shown here is derived from an EMBL/GenBank/DDBJ whole genome shotgun (WGS) entry which is preliminary data.</text>
</comment>
<dbReference type="EMBL" id="VFOX01000001">
    <property type="protein sequence ID" value="TQL86217.1"/>
    <property type="molecule type" value="Genomic_DNA"/>
</dbReference>
<dbReference type="NCBIfam" id="NF041492">
    <property type="entry name" value="MobF"/>
    <property type="match status" value="1"/>
</dbReference>
<dbReference type="Pfam" id="PF13604">
    <property type="entry name" value="AAA_30"/>
    <property type="match status" value="1"/>
</dbReference>
<reference evidence="4 5" key="1">
    <citation type="submission" date="2019-06" db="EMBL/GenBank/DDBJ databases">
        <title>Sequencing the genomes of 1000 actinobacteria strains.</title>
        <authorList>
            <person name="Klenk H.-P."/>
        </authorList>
    </citation>
    <scope>NUCLEOTIDE SEQUENCE [LARGE SCALE GENOMIC DNA]</scope>
    <source>
        <strain evidence="4 5">DSM 20169</strain>
    </source>
</reference>
<dbReference type="InterPro" id="IPR027417">
    <property type="entry name" value="P-loop_NTPase"/>
</dbReference>
<keyword evidence="1" id="KW-0175">Coiled coil</keyword>
<feature type="coiled-coil region" evidence="1">
    <location>
        <begin position="96"/>
        <end position="127"/>
    </location>
</feature>
<dbReference type="SUPFAM" id="SSF52540">
    <property type="entry name" value="P-loop containing nucleoside triphosphate hydrolases"/>
    <property type="match status" value="2"/>
</dbReference>
<dbReference type="InterPro" id="IPR014862">
    <property type="entry name" value="TrwC"/>
</dbReference>
<accession>A0A543BN05</accession>
<keyword evidence="5" id="KW-1185">Reference proteome</keyword>
<dbReference type="SUPFAM" id="SSF55464">
    <property type="entry name" value="Origin of replication-binding domain, RBD-like"/>
    <property type="match status" value="1"/>
</dbReference>
<dbReference type="CDD" id="cd18809">
    <property type="entry name" value="SF1_C_RecD"/>
    <property type="match status" value="1"/>
</dbReference>
<organism evidence="4 5">
    <name type="scientific">Microbacterium saperdae</name>
    <dbReference type="NCBI Taxonomy" id="69368"/>
    <lineage>
        <taxon>Bacteria</taxon>
        <taxon>Bacillati</taxon>
        <taxon>Actinomycetota</taxon>
        <taxon>Actinomycetes</taxon>
        <taxon>Micrococcales</taxon>
        <taxon>Microbacteriaceae</taxon>
        <taxon>Microbacterium</taxon>
    </lineage>
</organism>
<dbReference type="Gene3D" id="3.40.50.300">
    <property type="entry name" value="P-loop containing nucleotide triphosphate hydrolases"/>
    <property type="match status" value="2"/>
</dbReference>
<gene>
    <name evidence="4" type="ORF">FB560_1867</name>
</gene>
<name>A0A543BN05_9MICO</name>
<evidence type="ECO:0000256" key="1">
    <source>
        <dbReference type="SAM" id="Coils"/>
    </source>
</evidence>